<sequence length="280" mass="30109">MLRAALVSATVALTPLSAVAQDTVADDLGPLMDAMGLPEVLEIMRAEGLSYGEELAADLFGGTGPGSVPRSWSATVDEIYSIPRLEETVRASLADDLEGHDTGAMLAFFESDLGQRIIGLEVSARRAMMDEGVEDDSRDLVLEMIETEDPRLALLESFTEVNDLIENNVVGALNANFAFYTGLANGGAFEDGFTEDQMLSDVWSQEAAIRDDTVDWVFAYLALAYRPLSDADMQAYIDFSETQPGAVLNQALFTAFDDMFATVSMALGHAAAGYMAGEDL</sequence>
<feature type="signal peptide" evidence="1">
    <location>
        <begin position="1"/>
        <end position="20"/>
    </location>
</feature>
<evidence type="ECO:0000256" key="1">
    <source>
        <dbReference type="SAM" id="SignalP"/>
    </source>
</evidence>
<reference evidence="4" key="1">
    <citation type="journal article" date="2019" name="Int. J. Syst. Evol. Microbiol.">
        <title>The Global Catalogue of Microorganisms (GCM) 10K type strain sequencing project: providing services to taxonomists for standard genome sequencing and annotation.</title>
        <authorList>
            <consortium name="The Broad Institute Genomics Platform"/>
            <consortium name="The Broad Institute Genome Sequencing Center for Infectious Disease"/>
            <person name="Wu L."/>
            <person name="Ma J."/>
        </authorList>
    </citation>
    <scope>NUCLEOTIDE SEQUENCE [LARGE SCALE GENOMIC DNA]</scope>
    <source>
        <strain evidence="4">KCTC 52366</strain>
    </source>
</reference>
<evidence type="ECO:0000313" key="4">
    <source>
        <dbReference type="Proteomes" id="UP001595632"/>
    </source>
</evidence>
<dbReference type="EMBL" id="JBHRTB010000010">
    <property type="protein sequence ID" value="MFC3143763.1"/>
    <property type="molecule type" value="Genomic_DNA"/>
</dbReference>
<organism evidence="3 4">
    <name type="scientific">Psychromarinibacter halotolerans</name>
    <dbReference type="NCBI Taxonomy" id="1775175"/>
    <lineage>
        <taxon>Bacteria</taxon>
        <taxon>Pseudomonadati</taxon>
        <taxon>Pseudomonadota</taxon>
        <taxon>Alphaproteobacteria</taxon>
        <taxon>Rhodobacterales</taxon>
        <taxon>Paracoccaceae</taxon>
        <taxon>Psychromarinibacter</taxon>
    </lineage>
</organism>
<dbReference type="InterPro" id="IPR018637">
    <property type="entry name" value="DUF2059"/>
</dbReference>
<gene>
    <name evidence="3" type="ORF">ACFOGP_13665</name>
</gene>
<dbReference type="Proteomes" id="UP001595632">
    <property type="component" value="Unassembled WGS sequence"/>
</dbReference>
<accession>A0ABV7GQ71</accession>
<evidence type="ECO:0000313" key="3">
    <source>
        <dbReference type="EMBL" id="MFC3143763.1"/>
    </source>
</evidence>
<name>A0ABV7GQ71_9RHOB</name>
<evidence type="ECO:0000259" key="2">
    <source>
        <dbReference type="Pfam" id="PF09832"/>
    </source>
</evidence>
<protein>
    <submittedName>
        <fullName evidence="3">DUF2059 domain-containing protein</fullName>
    </submittedName>
</protein>
<comment type="caution">
    <text evidence="3">The sequence shown here is derived from an EMBL/GenBank/DDBJ whole genome shotgun (WGS) entry which is preliminary data.</text>
</comment>
<keyword evidence="4" id="KW-1185">Reference proteome</keyword>
<dbReference type="Pfam" id="PF09832">
    <property type="entry name" value="DUF2059"/>
    <property type="match status" value="1"/>
</dbReference>
<proteinExistence type="predicted"/>
<keyword evidence="1" id="KW-0732">Signal</keyword>
<feature type="chain" id="PRO_5047302820" evidence="1">
    <location>
        <begin position="21"/>
        <end position="280"/>
    </location>
</feature>
<feature type="domain" description="DUF2059" evidence="2">
    <location>
        <begin position="84"/>
        <end position="132"/>
    </location>
</feature>
<dbReference type="RefSeq" id="WP_275631037.1">
    <property type="nucleotide sequence ID" value="NZ_JARGYD010000001.1"/>
</dbReference>